<name>A0ABV3BF87_9ACTN</name>
<dbReference type="Pfam" id="PF19857">
    <property type="entry name" value="DUF6332"/>
    <property type="match status" value="1"/>
</dbReference>
<protein>
    <submittedName>
        <fullName evidence="3">DUF6332 family protein</fullName>
    </submittedName>
</protein>
<keyword evidence="2" id="KW-1133">Transmembrane helix</keyword>
<feature type="compositionally biased region" description="Polar residues" evidence="1">
    <location>
        <begin position="94"/>
        <end position="105"/>
    </location>
</feature>
<reference evidence="3 4" key="1">
    <citation type="submission" date="2024-06" db="EMBL/GenBank/DDBJ databases">
        <title>The Natural Products Discovery Center: Release of the First 8490 Sequenced Strains for Exploring Actinobacteria Biosynthetic Diversity.</title>
        <authorList>
            <person name="Kalkreuter E."/>
            <person name="Kautsar S.A."/>
            <person name="Yang D."/>
            <person name="Bader C.D."/>
            <person name="Teijaro C.N."/>
            <person name="Fluegel L."/>
            <person name="Davis C.M."/>
            <person name="Simpson J.R."/>
            <person name="Lauterbach L."/>
            <person name="Steele A.D."/>
            <person name="Gui C."/>
            <person name="Meng S."/>
            <person name="Li G."/>
            <person name="Viehrig K."/>
            <person name="Ye F."/>
            <person name="Su P."/>
            <person name="Kiefer A.F."/>
            <person name="Nichols A."/>
            <person name="Cepeda A.J."/>
            <person name="Yan W."/>
            <person name="Fan B."/>
            <person name="Jiang Y."/>
            <person name="Adhikari A."/>
            <person name="Zheng C.-J."/>
            <person name="Schuster L."/>
            <person name="Cowan T.M."/>
            <person name="Smanski M.J."/>
            <person name="Chevrette M.G."/>
            <person name="De Carvalho L.P.S."/>
            <person name="Shen B."/>
        </authorList>
    </citation>
    <scope>NUCLEOTIDE SEQUENCE [LARGE SCALE GENOMIC DNA]</scope>
    <source>
        <strain evidence="3 4">NPDC046838</strain>
    </source>
</reference>
<dbReference type="InterPro" id="IPR046295">
    <property type="entry name" value="DUF6332"/>
</dbReference>
<evidence type="ECO:0000313" key="3">
    <source>
        <dbReference type="EMBL" id="MEU6819660.1"/>
    </source>
</evidence>
<evidence type="ECO:0000313" key="4">
    <source>
        <dbReference type="Proteomes" id="UP001551176"/>
    </source>
</evidence>
<proteinExistence type="predicted"/>
<feature type="transmembrane region" description="Helical" evidence="2">
    <location>
        <begin position="16"/>
        <end position="39"/>
    </location>
</feature>
<feature type="region of interest" description="Disordered" evidence="1">
    <location>
        <begin position="77"/>
        <end position="105"/>
    </location>
</feature>
<evidence type="ECO:0000256" key="1">
    <source>
        <dbReference type="SAM" id="MobiDB-lite"/>
    </source>
</evidence>
<evidence type="ECO:0000256" key="2">
    <source>
        <dbReference type="SAM" id="Phobius"/>
    </source>
</evidence>
<sequence length="105" mass="11250">MERRTQAERDADTIEIAYALFVAASLAGVTLLAVASPAFFFGVKSPSEGTLVRAGLIAGAVVFFTVLATILLRHERGSRRGRGSRHERGRGPRQPSQPGRTSPDS</sequence>
<keyword evidence="2" id="KW-0472">Membrane</keyword>
<feature type="transmembrane region" description="Helical" evidence="2">
    <location>
        <begin position="51"/>
        <end position="72"/>
    </location>
</feature>
<keyword evidence="4" id="KW-1185">Reference proteome</keyword>
<gene>
    <name evidence="3" type="ORF">ABZ921_03455</name>
</gene>
<organism evidence="3 4">
    <name type="scientific">Streptomyces atriruber</name>
    <dbReference type="NCBI Taxonomy" id="545121"/>
    <lineage>
        <taxon>Bacteria</taxon>
        <taxon>Bacillati</taxon>
        <taxon>Actinomycetota</taxon>
        <taxon>Actinomycetes</taxon>
        <taxon>Kitasatosporales</taxon>
        <taxon>Streptomycetaceae</taxon>
        <taxon>Streptomyces</taxon>
    </lineage>
</organism>
<comment type="caution">
    <text evidence="3">The sequence shown here is derived from an EMBL/GenBank/DDBJ whole genome shotgun (WGS) entry which is preliminary data.</text>
</comment>
<accession>A0ABV3BF87</accession>
<dbReference type="RefSeq" id="WP_359344196.1">
    <property type="nucleotide sequence ID" value="NZ_JBEYXV010000001.1"/>
</dbReference>
<keyword evidence="2" id="KW-0812">Transmembrane</keyword>
<dbReference type="Proteomes" id="UP001551176">
    <property type="component" value="Unassembled WGS sequence"/>
</dbReference>
<dbReference type="EMBL" id="JBEYXV010000001">
    <property type="protein sequence ID" value="MEU6819660.1"/>
    <property type="molecule type" value="Genomic_DNA"/>
</dbReference>